<dbReference type="Proteomes" id="UP000041770">
    <property type="component" value="Unassembled WGS sequence"/>
</dbReference>
<name>A0A655TDB1_VIBCL</name>
<evidence type="ECO:0000313" key="1">
    <source>
        <dbReference type="EMBL" id="CSB95849.1"/>
    </source>
</evidence>
<evidence type="ECO:0000313" key="2">
    <source>
        <dbReference type="Proteomes" id="UP000041770"/>
    </source>
</evidence>
<protein>
    <submittedName>
        <fullName evidence="1">Uncharacterized protein</fullName>
    </submittedName>
</protein>
<gene>
    <name evidence="1" type="ORF">ERS013200_00161</name>
</gene>
<reference evidence="1 2" key="1">
    <citation type="submission" date="2015-07" db="EMBL/GenBank/DDBJ databases">
        <authorList>
            <consortium name="Pathogen Informatics"/>
        </authorList>
    </citation>
    <scope>NUCLEOTIDE SEQUENCE [LARGE SCALE GENOMIC DNA]</scope>
    <source>
        <strain evidence="1 2">A316</strain>
    </source>
</reference>
<dbReference type="AlphaFoldDB" id="A0A655TDB1"/>
<accession>A0A655TDB1</accession>
<sequence length="221" mass="23603">MLPYWITEPLSSEPHCTPRLIPSPSAISTISASINTCARRISSCPITSSIAFIMSCGAVSTNELVSACAAIITSLRFEVVGCPVPFSACRFSDTPFSTSTRSSALAYFKYTTRLLPLAAISTSNCLIRRLRRSRTLGSPEIKIELVRSSATNLGFKNSGVFCASVVLLSASTIRTISAADALLSSTTSISLSPAWSTRRIISAKRFTTAARPVIKMMFAGS</sequence>
<dbReference type="EMBL" id="CWQY01000001">
    <property type="protein sequence ID" value="CSB95849.1"/>
    <property type="molecule type" value="Genomic_DNA"/>
</dbReference>
<proteinExistence type="predicted"/>
<organism evidence="1 2">
    <name type="scientific">Vibrio cholerae</name>
    <dbReference type="NCBI Taxonomy" id="666"/>
    <lineage>
        <taxon>Bacteria</taxon>
        <taxon>Pseudomonadati</taxon>
        <taxon>Pseudomonadota</taxon>
        <taxon>Gammaproteobacteria</taxon>
        <taxon>Vibrionales</taxon>
        <taxon>Vibrionaceae</taxon>
        <taxon>Vibrio</taxon>
    </lineage>
</organism>